<dbReference type="CDD" id="cd04301">
    <property type="entry name" value="NAT_SF"/>
    <property type="match status" value="1"/>
</dbReference>
<proteinExistence type="predicted"/>
<sequence>MQSPPYITRPAQATDLSALPAVEDSAGTLFRTIEGLETLADDEPLSVPRLQEILDVGKIWVAVRVEEEGTGTYEKESTETIVGFLAAFPLLHHLSPPSLPPQLPSTTTSQIQSQSRFLHVAELSIHAAHHRRGLGRRLMGDLIRYAEQVNNVTGPPSSIPQARVDALTLTTYRDVPFNGLFYAKMGFRISAADKILSVFGDGAKHIWDEEQMSIPRREERVWMARWMGGRKGLSGERLGEK</sequence>
<feature type="domain" description="N-acetyltransferase" evidence="1">
    <location>
        <begin position="6"/>
        <end position="228"/>
    </location>
</feature>
<organism evidence="2 3">
    <name type="scientific">Exophiala bonariae</name>
    <dbReference type="NCBI Taxonomy" id="1690606"/>
    <lineage>
        <taxon>Eukaryota</taxon>
        <taxon>Fungi</taxon>
        <taxon>Dikarya</taxon>
        <taxon>Ascomycota</taxon>
        <taxon>Pezizomycotina</taxon>
        <taxon>Eurotiomycetes</taxon>
        <taxon>Chaetothyriomycetidae</taxon>
        <taxon>Chaetothyriales</taxon>
        <taxon>Herpotrichiellaceae</taxon>
        <taxon>Exophiala</taxon>
    </lineage>
</organism>
<protein>
    <recommendedName>
        <fullName evidence="1">N-acetyltransferase domain-containing protein</fullName>
    </recommendedName>
</protein>
<dbReference type="PROSITE" id="PS51186">
    <property type="entry name" value="GNAT"/>
    <property type="match status" value="1"/>
</dbReference>
<dbReference type="AlphaFoldDB" id="A0AAV9N0F9"/>
<dbReference type="InterPro" id="IPR016181">
    <property type="entry name" value="Acyl_CoA_acyltransferase"/>
</dbReference>
<dbReference type="RefSeq" id="XP_064701972.1">
    <property type="nucleotide sequence ID" value="XM_064851731.1"/>
</dbReference>
<dbReference type="Gene3D" id="3.40.630.30">
    <property type="match status" value="1"/>
</dbReference>
<name>A0AAV9N0F9_9EURO</name>
<dbReference type="Pfam" id="PF00583">
    <property type="entry name" value="Acetyltransf_1"/>
    <property type="match status" value="1"/>
</dbReference>
<dbReference type="EMBL" id="JAVRRD010000030">
    <property type="protein sequence ID" value="KAK5046381.1"/>
    <property type="molecule type" value="Genomic_DNA"/>
</dbReference>
<gene>
    <name evidence="2" type="ORF">LTR84_008182</name>
</gene>
<accession>A0AAV9N0F9</accession>
<evidence type="ECO:0000259" key="1">
    <source>
        <dbReference type="PROSITE" id="PS51186"/>
    </source>
</evidence>
<keyword evidence="3" id="KW-1185">Reference proteome</keyword>
<comment type="caution">
    <text evidence="2">The sequence shown here is derived from an EMBL/GenBank/DDBJ whole genome shotgun (WGS) entry which is preliminary data.</text>
</comment>
<dbReference type="GeneID" id="89976346"/>
<dbReference type="SUPFAM" id="SSF55729">
    <property type="entry name" value="Acyl-CoA N-acyltransferases (Nat)"/>
    <property type="match status" value="1"/>
</dbReference>
<dbReference type="GO" id="GO:0016747">
    <property type="term" value="F:acyltransferase activity, transferring groups other than amino-acyl groups"/>
    <property type="evidence" value="ECO:0007669"/>
    <property type="project" value="InterPro"/>
</dbReference>
<evidence type="ECO:0000313" key="2">
    <source>
        <dbReference type="EMBL" id="KAK5046381.1"/>
    </source>
</evidence>
<dbReference type="Proteomes" id="UP001358417">
    <property type="component" value="Unassembled WGS sequence"/>
</dbReference>
<evidence type="ECO:0000313" key="3">
    <source>
        <dbReference type="Proteomes" id="UP001358417"/>
    </source>
</evidence>
<reference evidence="2 3" key="1">
    <citation type="submission" date="2023-08" db="EMBL/GenBank/DDBJ databases">
        <title>Black Yeasts Isolated from many extreme environments.</title>
        <authorList>
            <person name="Coleine C."/>
            <person name="Stajich J.E."/>
            <person name="Selbmann L."/>
        </authorList>
    </citation>
    <scope>NUCLEOTIDE SEQUENCE [LARGE SCALE GENOMIC DNA]</scope>
    <source>
        <strain evidence="2 3">CCFEE 5792</strain>
    </source>
</reference>
<dbReference type="InterPro" id="IPR000182">
    <property type="entry name" value="GNAT_dom"/>
</dbReference>